<dbReference type="InterPro" id="IPR001497">
    <property type="entry name" value="MethylDNA_cys_MeTrfase_AS"/>
</dbReference>
<reference evidence="11" key="2">
    <citation type="submission" date="2023-01" db="EMBL/GenBank/DDBJ databases">
        <authorList>
            <person name="Sun Q."/>
            <person name="Evtushenko L."/>
        </authorList>
    </citation>
    <scope>NUCLEOTIDE SEQUENCE</scope>
    <source>
        <strain evidence="11">VKM Ac-2007</strain>
    </source>
</reference>
<dbReference type="InterPro" id="IPR036631">
    <property type="entry name" value="MGMT_N_sf"/>
</dbReference>
<dbReference type="NCBIfam" id="TIGR00589">
    <property type="entry name" value="ogt"/>
    <property type="match status" value="1"/>
</dbReference>
<protein>
    <recommendedName>
        <fullName evidence="3">methylated-DNA--[protein]-cysteine S-methyltransferase</fullName>
        <ecNumber evidence="3">2.1.1.63</ecNumber>
    </recommendedName>
</protein>
<keyword evidence="5" id="KW-0808">Transferase</keyword>
<comment type="similarity">
    <text evidence="2">Belongs to the MGMT family.</text>
</comment>
<evidence type="ECO:0000256" key="6">
    <source>
        <dbReference type="ARBA" id="ARBA00022763"/>
    </source>
</evidence>
<evidence type="ECO:0000256" key="5">
    <source>
        <dbReference type="ARBA" id="ARBA00022679"/>
    </source>
</evidence>
<keyword evidence="6" id="KW-0227">DNA damage</keyword>
<dbReference type="EMBL" id="BSEV01000001">
    <property type="protein sequence ID" value="GLK07134.1"/>
    <property type="molecule type" value="Genomic_DNA"/>
</dbReference>
<keyword evidence="7" id="KW-0234">DNA repair</keyword>
<evidence type="ECO:0000256" key="7">
    <source>
        <dbReference type="ARBA" id="ARBA00023204"/>
    </source>
</evidence>
<feature type="domain" description="Methylated-DNA-[protein]-cysteine S-methyltransferase DNA binding" evidence="9">
    <location>
        <begin position="105"/>
        <end position="184"/>
    </location>
</feature>
<keyword evidence="4 11" id="KW-0489">Methyltransferase</keyword>
<reference evidence="11" key="1">
    <citation type="journal article" date="2014" name="Int. J. Syst. Evol. Microbiol.">
        <title>Complete genome sequence of Corynebacterium casei LMG S-19264T (=DSM 44701T), isolated from a smear-ripened cheese.</title>
        <authorList>
            <consortium name="US DOE Joint Genome Institute (JGI-PGF)"/>
            <person name="Walter F."/>
            <person name="Albersmeier A."/>
            <person name="Kalinowski J."/>
            <person name="Ruckert C."/>
        </authorList>
    </citation>
    <scope>NUCLEOTIDE SEQUENCE</scope>
    <source>
        <strain evidence="11">VKM Ac-2007</strain>
    </source>
</reference>
<dbReference type="Pfam" id="PF01035">
    <property type="entry name" value="DNA_binding_1"/>
    <property type="match status" value="1"/>
</dbReference>
<dbReference type="Gene3D" id="3.30.160.70">
    <property type="entry name" value="Methylated DNA-protein cysteine methyltransferase domain"/>
    <property type="match status" value="1"/>
</dbReference>
<evidence type="ECO:0000259" key="9">
    <source>
        <dbReference type="Pfam" id="PF01035"/>
    </source>
</evidence>
<keyword evidence="12" id="KW-1185">Reference proteome</keyword>
<evidence type="ECO:0000259" key="10">
    <source>
        <dbReference type="Pfam" id="PF02870"/>
    </source>
</evidence>
<proteinExistence type="inferred from homology"/>
<dbReference type="InterPro" id="IPR014048">
    <property type="entry name" value="MethylDNA_cys_MeTrfase_DNA-bd"/>
</dbReference>
<dbReference type="InterPro" id="IPR036217">
    <property type="entry name" value="MethylDNA_cys_MeTrfase_DNAb"/>
</dbReference>
<dbReference type="PROSITE" id="PS00374">
    <property type="entry name" value="MGMT"/>
    <property type="match status" value="1"/>
</dbReference>
<dbReference type="InterPro" id="IPR036388">
    <property type="entry name" value="WH-like_DNA-bd_sf"/>
</dbReference>
<dbReference type="EC" id="2.1.1.63" evidence="3"/>
<gene>
    <name evidence="11" type="ORF">GCM10017600_05390</name>
</gene>
<dbReference type="InterPro" id="IPR008332">
    <property type="entry name" value="MethylG_MeTrfase_N"/>
</dbReference>
<dbReference type="PANTHER" id="PTHR10815">
    <property type="entry name" value="METHYLATED-DNA--PROTEIN-CYSTEINE METHYLTRANSFERASE"/>
    <property type="match status" value="1"/>
</dbReference>
<evidence type="ECO:0000313" key="11">
    <source>
        <dbReference type="EMBL" id="GLK07134.1"/>
    </source>
</evidence>
<comment type="caution">
    <text evidence="11">The sequence shown here is derived from an EMBL/GenBank/DDBJ whole genome shotgun (WGS) entry which is preliminary data.</text>
</comment>
<evidence type="ECO:0000313" key="12">
    <source>
        <dbReference type="Proteomes" id="UP001143474"/>
    </source>
</evidence>
<organism evidence="11 12">
    <name type="scientific">Streptosporangium carneum</name>
    <dbReference type="NCBI Taxonomy" id="47481"/>
    <lineage>
        <taxon>Bacteria</taxon>
        <taxon>Bacillati</taxon>
        <taxon>Actinomycetota</taxon>
        <taxon>Actinomycetes</taxon>
        <taxon>Streptosporangiales</taxon>
        <taxon>Streptosporangiaceae</taxon>
        <taxon>Streptosporangium</taxon>
    </lineage>
</organism>
<dbReference type="Proteomes" id="UP001143474">
    <property type="component" value="Unassembled WGS sequence"/>
</dbReference>
<evidence type="ECO:0000256" key="3">
    <source>
        <dbReference type="ARBA" id="ARBA00011918"/>
    </source>
</evidence>
<evidence type="ECO:0000256" key="8">
    <source>
        <dbReference type="ARBA" id="ARBA00049348"/>
    </source>
</evidence>
<dbReference type="GO" id="GO:0006281">
    <property type="term" value="P:DNA repair"/>
    <property type="evidence" value="ECO:0007669"/>
    <property type="project" value="UniProtKB-KW"/>
</dbReference>
<sequence length="199" mass="21512">MSSGDLDALLRVTSPTYIGKTHPDIAFGTLDGPVGRLTLAVTHRGVVACSYEDENVVFERVSREIGSFIGPDPRRLDPVRRELDAYFSARLRTFTTTVDLQLATPFARTVLQMMLAVPYGTVTTYREIAERIGRPRALRAVGNALGSNPVCVIVPCHRVVESDAVLGGYAGGATAKERLLRMERTAAPTDGGGRLPGRV</sequence>
<dbReference type="AlphaFoldDB" id="A0A9W6MAB5"/>
<dbReference type="RefSeq" id="WP_271215699.1">
    <property type="nucleotide sequence ID" value="NZ_BAAAVD010000006.1"/>
</dbReference>
<dbReference type="GO" id="GO:0003908">
    <property type="term" value="F:methylated-DNA-[protein]-cysteine S-methyltransferase activity"/>
    <property type="evidence" value="ECO:0007669"/>
    <property type="project" value="UniProtKB-EC"/>
</dbReference>
<dbReference type="SUPFAM" id="SSF46767">
    <property type="entry name" value="Methylated DNA-protein cysteine methyltransferase, C-terminal domain"/>
    <property type="match status" value="1"/>
</dbReference>
<dbReference type="Pfam" id="PF02870">
    <property type="entry name" value="Methyltransf_1N"/>
    <property type="match status" value="1"/>
</dbReference>
<name>A0A9W6MAB5_9ACTN</name>
<evidence type="ECO:0000256" key="1">
    <source>
        <dbReference type="ARBA" id="ARBA00001286"/>
    </source>
</evidence>
<comment type="catalytic activity">
    <reaction evidence="1">
        <text>a 4-O-methyl-thymidine in DNA + L-cysteinyl-[protein] = a thymidine in DNA + S-methyl-L-cysteinyl-[protein]</text>
        <dbReference type="Rhea" id="RHEA:53428"/>
        <dbReference type="Rhea" id="RHEA-COMP:10131"/>
        <dbReference type="Rhea" id="RHEA-COMP:10132"/>
        <dbReference type="Rhea" id="RHEA-COMP:13555"/>
        <dbReference type="Rhea" id="RHEA-COMP:13556"/>
        <dbReference type="ChEBI" id="CHEBI:29950"/>
        <dbReference type="ChEBI" id="CHEBI:82612"/>
        <dbReference type="ChEBI" id="CHEBI:137386"/>
        <dbReference type="ChEBI" id="CHEBI:137387"/>
        <dbReference type="EC" id="2.1.1.63"/>
    </reaction>
</comment>
<evidence type="ECO:0000256" key="4">
    <source>
        <dbReference type="ARBA" id="ARBA00022603"/>
    </source>
</evidence>
<accession>A0A9W6MAB5</accession>
<dbReference type="CDD" id="cd06445">
    <property type="entry name" value="ATase"/>
    <property type="match status" value="1"/>
</dbReference>
<dbReference type="SUPFAM" id="SSF53155">
    <property type="entry name" value="Methylated DNA-protein cysteine methyltransferase domain"/>
    <property type="match status" value="1"/>
</dbReference>
<dbReference type="Gene3D" id="1.10.10.10">
    <property type="entry name" value="Winged helix-like DNA-binding domain superfamily/Winged helix DNA-binding domain"/>
    <property type="match status" value="1"/>
</dbReference>
<dbReference type="FunFam" id="1.10.10.10:FF:000214">
    <property type="entry name" value="Methylated-DNA--protein-cysteine methyltransferase"/>
    <property type="match status" value="1"/>
</dbReference>
<feature type="domain" description="Methylguanine DNA methyltransferase ribonuclease-like" evidence="10">
    <location>
        <begin position="27"/>
        <end position="100"/>
    </location>
</feature>
<dbReference type="GO" id="GO:0032259">
    <property type="term" value="P:methylation"/>
    <property type="evidence" value="ECO:0007669"/>
    <property type="project" value="UniProtKB-KW"/>
</dbReference>
<comment type="catalytic activity">
    <reaction evidence="8">
        <text>a 6-O-methyl-2'-deoxyguanosine in DNA + L-cysteinyl-[protein] = S-methyl-L-cysteinyl-[protein] + a 2'-deoxyguanosine in DNA</text>
        <dbReference type="Rhea" id="RHEA:24000"/>
        <dbReference type="Rhea" id="RHEA-COMP:10131"/>
        <dbReference type="Rhea" id="RHEA-COMP:10132"/>
        <dbReference type="Rhea" id="RHEA-COMP:11367"/>
        <dbReference type="Rhea" id="RHEA-COMP:11368"/>
        <dbReference type="ChEBI" id="CHEBI:29950"/>
        <dbReference type="ChEBI" id="CHEBI:82612"/>
        <dbReference type="ChEBI" id="CHEBI:85445"/>
        <dbReference type="ChEBI" id="CHEBI:85448"/>
        <dbReference type="EC" id="2.1.1.63"/>
    </reaction>
</comment>
<evidence type="ECO:0000256" key="2">
    <source>
        <dbReference type="ARBA" id="ARBA00008711"/>
    </source>
</evidence>
<dbReference type="PANTHER" id="PTHR10815:SF13">
    <property type="entry name" value="METHYLATED-DNA--PROTEIN-CYSTEINE METHYLTRANSFERASE"/>
    <property type="match status" value="1"/>
</dbReference>